<keyword evidence="3" id="KW-0004">4Fe-4S</keyword>
<dbReference type="Gene3D" id="1.10.599.10">
    <property type="entry name" value="Aldehyde Ferredoxin Oxidoreductase Protein, subunit A, domain 3"/>
    <property type="match status" value="1"/>
</dbReference>
<name>A0A521ELC7_9EURY</name>
<comment type="cofactor">
    <cofactor evidence="8">
        <name>tungstopterin</name>
        <dbReference type="ChEBI" id="CHEBI:30402"/>
    </cofactor>
</comment>
<dbReference type="InterPro" id="IPR001203">
    <property type="entry name" value="OxRdtase_Ald_Fedxn_C"/>
</dbReference>
<dbReference type="AlphaFoldDB" id="A0A521ELC7"/>
<evidence type="ECO:0000256" key="4">
    <source>
        <dbReference type="ARBA" id="ARBA00022723"/>
    </source>
</evidence>
<evidence type="ECO:0000256" key="3">
    <source>
        <dbReference type="ARBA" id="ARBA00022485"/>
    </source>
</evidence>
<dbReference type="Proteomes" id="UP000319712">
    <property type="component" value="Unassembled WGS sequence"/>
</dbReference>
<proteinExistence type="inferred from homology"/>
<dbReference type="Gene3D" id="3.60.9.10">
    <property type="entry name" value="Aldehyde ferredoxin oxidoreductase, N-terminal domain"/>
    <property type="match status" value="1"/>
</dbReference>
<dbReference type="GO" id="GO:0051539">
    <property type="term" value="F:4 iron, 4 sulfur cluster binding"/>
    <property type="evidence" value="ECO:0007669"/>
    <property type="project" value="UniProtKB-KW"/>
</dbReference>
<dbReference type="RefSeq" id="WP_142987487.1">
    <property type="nucleotide sequence ID" value="NZ_FXTD01000011.1"/>
</dbReference>
<comment type="similarity">
    <text evidence="2">Belongs to the AOR/FOR family.</text>
</comment>
<reference evidence="10 11" key="1">
    <citation type="submission" date="2017-05" db="EMBL/GenBank/DDBJ databases">
        <authorList>
            <person name="Varghese N."/>
            <person name="Submissions S."/>
        </authorList>
    </citation>
    <scope>NUCLEOTIDE SEQUENCE [LARGE SCALE GENOMIC DNA]</scope>
    <source>
        <strain evidence="10 11">DSM 19504</strain>
    </source>
</reference>
<keyword evidence="11" id="KW-1185">Reference proteome</keyword>
<dbReference type="OrthoDB" id="30771at2157"/>
<evidence type="ECO:0000256" key="8">
    <source>
        <dbReference type="ARBA" id="ARBA00049934"/>
    </source>
</evidence>
<gene>
    <name evidence="10" type="ORF">SAMN06264867_11133</name>
</gene>
<dbReference type="SUPFAM" id="SSF48310">
    <property type="entry name" value="Aldehyde ferredoxin oxidoreductase, C-terminal domains"/>
    <property type="match status" value="1"/>
</dbReference>
<dbReference type="GO" id="GO:0009055">
    <property type="term" value="F:electron transfer activity"/>
    <property type="evidence" value="ECO:0007669"/>
    <property type="project" value="InterPro"/>
</dbReference>
<dbReference type="PANTHER" id="PTHR30038:SF7">
    <property type="entry name" value="TUNGSTEN-CONTAINING GLYCERALDEHYDE-3-PHOSPHATE:FERREDOXIN OXIDOREDUCTASE"/>
    <property type="match status" value="1"/>
</dbReference>
<evidence type="ECO:0000256" key="5">
    <source>
        <dbReference type="ARBA" id="ARBA00023002"/>
    </source>
</evidence>
<dbReference type="InterPro" id="IPR013984">
    <property type="entry name" value="Ald_Fedxn_OxRdtase_dom2"/>
</dbReference>
<dbReference type="InterPro" id="IPR051919">
    <property type="entry name" value="W-dependent_AOR"/>
</dbReference>
<evidence type="ECO:0000256" key="1">
    <source>
        <dbReference type="ARBA" id="ARBA00001966"/>
    </source>
</evidence>
<protein>
    <submittedName>
        <fullName evidence="10">Aldehyde:ferredoxin oxidoreductase</fullName>
    </submittedName>
</protein>
<dbReference type="EMBL" id="FXTD01000011">
    <property type="protein sequence ID" value="SMO83940.1"/>
    <property type="molecule type" value="Genomic_DNA"/>
</dbReference>
<dbReference type="InterPro" id="IPR013985">
    <property type="entry name" value="Ald_Fedxn_OxRdtase_dom3"/>
</dbReference>
<organism evidence="10 11">
    <name type="scientific">Halorubrum cibi</name>
    <dbReference type="NCBI Taxonomy" id="413815"/>
    <lineage>
        <taxon>Archaea</taxon>
        <taxon>Methanobacteriati</taxon>
        <taxon>Methanobacteriota</taxon>
        <taxon>Stenosarchaea group</taxon>
        <taxon>Halobacteria</taxon>
        <taxon>Halobacteriales</taxon>
        <taxon>Haloferacaceae</taxon>
        <taxon>Halorubrum</taxon>
    </lineage>
</organism>
<dbReference type="GO" id="GO:0046872">
    <property type="term" value="F:metal ion binding"/>
    <property type="evidence" value="ECO:0007669"/>
    <property type="project" value="UniProtKB-KW"/>
</dbReference>
<evidence type="ECO:0000259" key="9">
    <source>
        <dbReference type="SMART" id="SM00790"/>
    </source>
</evidence>
<dbReference type="InterPro" id="IPR013983">
    <property type="entry name" value="Ald_Fedxn_OxRdtase_N"/>
</dbReference>
<evidence type="ECO:0000256" key="7">
    <source>
        <dbReference type="ARBA" id="ARBA00023014"/>
    </source>
</evidence>
<dbReference type="Pfam" id="PF02730">
    <property type="entry name" value="AFOR_N"/>
    <property type="match status" value="1"/>
</dbReference>
<dbReference type="SUPFAM" id="SSF56228">
    <property type="entry name" value="Aldehyde ferredoxin oxidoreductase, N-terminal domain"/>
    <property type="match status" value="1"/>
</dbReference>
<keyword evidence="6" id="KW-0408">Iron</keyword>
<sequence length="568" mass="60791">MNHAKGDLLTVDVGAREAETTDIDDVLAAFVGGRGVATKLAHDRIPFDADPFGPENRVYLSSGPLQHSQMSFTGRMNMTGLSPLTDGLLSTNAGGYLSRNFVDTGHSVLEVTGASDELLAVHVRDGGGDDGTGDGTPTVEFEEVPELAGAEVPAVTEAMRERHGLESEHLATVGPAGENRVRFACVMTSDTRAFGRGGLGAVLGAKNVKCLTFAGDSPARVDLPEEIQSEIHGEAATADDVMKRQGTTNGTEFINDEFGLPTRYFSEMSFEGVEGIGGDAVEEKKYKKAACSMCAFACKLPTRDEERGVETEGPEFETVMAFGSNAGVDDVVDVMISNDRCDDLGMDTISAGDTVAAYLASEDAFGDAALVHETLEKIARREGVGDALAEGVARCHDELGVENWSVKGLEFAAHDGRAIHGQGLSYAVANRGADHMYSSFLSLEYNGEVDPEGLAGKPERLIERENRQAVRDSGIFCAFASGYVDDEARSELLDADFEDLLAMGDRVIELERHFNNRRGFDREDDRLPYDLPDFEAALDEYYDLRGWNPDGTVPTGNVAGGPAGVADD</sequence>
<dbReference type="Pfam" id="PF01314">
    <property type="entry name" value="AFOR_C"/>
    <property type="match status" value="1"/>
</dbReference>
<keyword evidence="4" id="KW-0479">Metal-binding</keyword>
<keyword evidence="7" id="KW-0411">Iron-sulfur</keyword>
<dbReference type="PANTHER" id="PTHR30038">
    <property type="entry name" value="ALDEHYDE FERREDOXIN OXIDOREDUCTASE"/>
    <property type="match status" value="1"/>
</dbReference>
<dbReference type="InterPro" id="IPR036503">
    <property type="entry name" value="Ald_Fedxn_OxRdtase_N_sf"/>
</dbReference>
<dbReference type="InterPro" id="IPR036021">
    <property type="entry name" value="Tungsten_al_ferr_oxy-like_C"/>
</dbReference>
<evidence type="ECO:0000256" key="6">
    <source>
        <dbReference type="ARBA" id="ARBA00023004"/>
    </source>
</evidence>
<dbReference type="Gene3D" id="1.10.569.10">
    <property type="entry name" value="Aldehyde Ferredoxin Oxidoreductase Protein, subunit A, domain 2"/>
    <property type="match status" value="1"/>
</dbReference>
<evidence type="ECO:0000313" key="11">
    <source>
        <dbReference type="Proteomes" id="UP000319712"/>
    </source>
</evidence>
<accession>A0A521ELC7</accession>
<keyword evidence="5" id="KW-0560">Oxidoreductase</keyword>
<feature type="domain" description="Aldehyde ferredoxin oxidoreductase N-terminal" evidence="9">
    <location>
        <begin position="5"/>
        <end position="217"/>
    </location>
</feature>
<dbReference type="SMART" id="SM00790">
    <property type="entry name" value="AFOR_N"/>
    <property type="match status" value="1"/>
</dbReference>
<comment type="cofactor">
    <cofactor evidence="1">
        <name>[4Fe-4S] cluster</name>
        <dbReference type="ChEBI" id="CHEBI:49883"/>
    </cofactor>
</comment>
<evidence type="ECO:0000256" key="2">
    <source>
        <dbReference type="ARBA" id="ARBA00011032"/>
    </source>
</evidence>
<dbReference type="GO" id="GO:0016625">
    <property type="term" value="F:oxidoreductase activity, acting on the aldehyde or oxo group of donors, iron-sulfur protein as acceptor"/>
    <property type="evidence" value="ECO:0007669"/>
    <property type="project" value="InterPro"/>
</dbReference>
<evidence type="ECO:0000313" key="10">
    <source>
        <dbReference type="EMBL" id="SMO83940.1"/>
    </source>
</evidence>